<name>A0ABT6WRI1_9ACTN</name>
<dbReference type="RefSeq" id="WP_282763315.1">
    <property type="nucleotide sequence ID" value="NZ_JASCTH010000019.1"/>
</dbReference>
<accession>A0ABT6WRI1</accession>
<evidence type="ECO:0000313" key="2">
    <source>
        <dbReference type="Proteomes" id="UP001241758"/>
    </source>
</evidence>
<gene>
    <name evidence="1" type="ORF">QLQ12_27100</name>
</gene>
<protein>
    <recommendedName>
        <fullName evidence="3">Secreted protein</fullName>
    </recommendedName>
</protein>
<evidence type="ECO:0000313" key="1">
    <source>
        <dbReference type="EMBL" id="MDI6102291.1"/>
    </source>
</evidence>
<comment type="caution">
    <text evidence="1">The sequence shown here is derived from an EMBL/GenBank/DDBJ whole genome shotgun (WGS) entry which is preliminary data.</text>
</comment>
<keyword evidence="2" id="KW-1185">Reference proteome</keyword>
<proteinExistence type="predicted"/>
<organism evidence="1 2">
    <name type="scientific">Actinoplanes sandaracinus</name>
    <dbReference type="NCBI Taxonomy" id="3045177"/>
    <lineage>
        <taxon>Bacteria</taxon>
        <taxon>Bacillati</taxon>
        <taxon>Actinomycetota</taxon>
        <taxon>Actinomycetes</taxon>
        <taxon>Micromonosporales</taxon>
        <taxon>Micromonosporaceae</taxon>
        <taxon>Actinoplanes</taxon>
    </lineage>
</organism>
<reference evidence="1 2" key="1">
    <citation type="submission" date="2023-05" db="EMBL/GenBank/DDBJ databases">
        <title>Actinoplanes sp. NEAU-A12 genome sequencing.</title>
        <authorList>
            <person name="Wang Z.-S."/>
        </authorList>
    </citation>
    <scope>NUCLEOTIDE SEQUENCE [LARGE SCALE GENOMIC DNA]</scope>
    <source>
        <strain evidence="1 2">NEAU-A12</strain>
    </source>
</reference>
<dbReference type="Proteomes" id="UP001241758">
    <property type="component" value="Unassembled WGS sequence"/>
</dbReference>
<evidence type="ECO:0008006" key="3">
    <source>
        <dbReference type="Google" id="ProtNLM"/>
    </source>
</evidence>
<dbReference type="EMBL" id="JASCTH010000019">
    <property type="protein sequence ID" value="MDI6102291.1"/>
    <property type="molecule type" value="Genomic_DNA"/>
</dbReference>
<sequence>MERLTGEHERDHRMEQRYRGVHTRRALHRRRTHRRGWLAVAALSLLGAAALGAAESRARTSAEGAAQVATPAGVFAAAPAAPTSTYDAAAYRQALEDDIGYELSDTGFAEIEEVAERICGWDREEFAGWVAVNADDGTLADVHLDVTYRCPHRDPEIAEALRVIAEARKSCEMPGLDDPEVTAMIAGRPAQAALTCVLLTKPITAG</sequence>